<name>A0A6M3IGP5_9ZZZZ</name>
<dbReference type="EMBL" id="MT141232">
    <property type="protein sequence ID" value="QJA56666.1"/>
    <property type="molecule type" value="Genomic_DNA"/>
</dbReference>
<evidence type="ECO:0000313" key="1">
    <source>
        <dbReference type="EMBL" id="QJA56666.1"/>
    </source>
</evidence>
<proteinExistence type="predicted"/>
<organism evidence="1">
    <name type="scientific">viral metagenome</name>
    <dbReference type="NCBI Taxonomy" id="1070528"/>
    <lineage>
        <taxon>unclassified sequences</taxon>
        <taxon>metagenomes</taxon>
        <taxon>organismal metagenomes</taxon>
    </lineage>
</organism>
<accession>A0A6M3IGP5</accession>
<reference evidence="1" key="1">
    <citation type="submission" date="2020-03" db="EMBL/GenBank/DDBJ databases">
        <title>The deep terrestrial virosphere.</title>
        <authorList>
            <person name="Holmfeldt K."/>
            <person name="Nilsson E."/>
            <person name="Simone D."/>
            <person name="Lopez-Fernandez M."/>
            <person name="Wu X."/>
            <person name="de Brujin I."/>
            <person name="Lundin D."/>
            <person name="Andersson A."/>
            <person name="Bertilsson S."/>
            <person name="Dopson M."/>
        </authorList>
    </citation>
    <scope>NUCLEOTIDE SEQUENCE</scope>
    <source>
        <strain evidence="1">MM415B01811</strain>
    </source>
</reference>
<dbReference type="AlphaFoldDB" id="A0A6M3IGP5"/>
<protein>
    <submittedName>
        <fullName evidence="1">Uncharacterized protein</fullName>
    </submittedName>
</protein>
<gene>
    <name evidence="1" type="ORF">MM415B01811_0018</name>
</gene>
<sequence>MDARSEAIFEKKAERMLRGQRELQSGRDYRAFYERYRTDVNNDDFDRNFDEVYPDAPGSKAWFDRKFGKR</sequence>